<proteinExistence type="predicted"/>
<dbReference type="Proteomes" id="UP000299102">
    <property type="component" value="Unassembled WGS sequence"/>
</dbReference>
<keyword evidence="3" id="KW-1185">Reference proteome</keyword>
<protein>
    <submittedName>
        <fullName evidence="2">Uncharacterized protein</fullName>
    </submittedName>
</protein>
<accession>A0A4C1YAL3</accession>
<gene>
    <name evidence="2" type="ORF">EVAR_49634_1</name>
</gene>
<keyword evidence="1" id="KW-0472">Membrane</keyword>
<evidence type="ECO:0000313" key="3">
    <source>
        <dbReference type="Proteomes" id="UP000299102"/>
    </source>
</evidence>
<evidence type="ECO:0000256" key="1">
    <source>
        <dbReference type="SAM" id="Phobius"/>
    </source>
</evidence>
<keyword evidence="1" id="KW-1133">Transmembrane helix</keyword>
<comment type="caution">
    <text evidence="2">The sequence shown here is derived from an EMBL/GenBank/DDBJ whole genome shotgun (WGS) entry which is preliminary data.</text>
</comment>
<keyword evidence="1" id="KW-0812">Transmembrane</keyword>
<dbReference type="AlphaFoldDB" id="A0A4C1YAL3"/>
<reference evidence="2 3" key="1">
    <citation type="journal article" date="2019" name="Commun. Biol.">
        <title>The bagworm genome reveals a unique fibroin gene that provides high tensile strength.</title>
        <authorList>
            <person name="Kono N."/>
            <person name="Nakamura H."/>
            <person name="Ohtoshi R."/>
            <person name="Tomita M."/>
            <person name="Numata K."/>
            <person name="Arakawa K."/>
        </authorList>
    </citation>
    <scope>NUCLEOTIDE SEQUENCE [LARGE SCALE GENOMIC DNA]</scope>
</reference>
<evidence type="ECO:0000313" key="2">
    <source>
        <dbReference type="EMBL" id="GBP72070.1"/>
    </source>
</evidence>
<feature type="transmembrane region" description="Helical" evidence="1">
    <location>
        <begin position="46"/>
        <end position="64"/>
    </location>
</feature>
<organism evidence="2 3">
    <name type="scientific">Eumeta variegata</name>
    <name type="common">Bagworm moth</name>
    <name type="synonym">Eumeta japonica</name>
    <dbReference type="NCBI Taxonomy" id="151549"/>
    <lineage>
        <taxon>Eukaryota</taxon>
        <taxon>Metazoa</taxon>
        <taxon>Ecdysozoa</taxon>
        <taxon>Arthropoda</taxon>
        <taxon>Hexapoda</taxon>
        <taxon>Insecta</taxon>
        <taxon>Pterygota</taxon>
        <taxon>Neoptera</taxon>
        <taxon>Endopterygota</taxon>
        <taxon>Lepidoptera</taxon>
        <taxon>Glossata</taxon>
        <taxon>Ditrysia</taxon>
        <taxon>Tineoidea</taxon>
        <taxon>Psychidae</taxon>
        <taxon>Oiketicinae</taxon>
        <taxon>Eumeta</taxon>
    </lineage>
</organism>
<name>A0A4C1YAL3_EUMVA</name>
<sequence length="205" mass="22687">MENKTHAKTKTERRVGCGLQKVYSGTPGVPTEKCPKRLKKFSLQKMLIVMCMGISSCIGVRTISRYDLASINGRAVGAGGRGRGPAGAAPGACFLRPVDDRRAPPKIIAPYVTAHTTRHGPVGRRLRRSAYIYDALIASFTFRPLSPSYRLVCRRPYAHRAHVQGRSPYLEKLSCNKKQTRRYNGTARGMFPSVNIDNDGHLTDE</sequence>
<dbReference type="EMBL" id="BGZK01001132">
    <property type="protein sequence ID" value="GBP72070.1"/>
    <property type="molecule type" value="Genomic_DNA"/>
</dbReference>